<protein>
    <submittedName>
        <fullName evidence="1">Uncharacterized protein</fullName>
    </submittedName>
</protein>
<gene>
    <name evidence="1" type="ORF">KI387_007564</name>
</gene>
<dbReference type="EMBL" id="JAHRHJ020000002">
    <property type="protein sequence ID" value="KAH9327386.1"/>
    <property type="molecule type" value="Genomic_DNA"/>
</dbReference>
<accession>A0AA38GRM2</accession>
<evidence type="ECO:0000313" key="1">
    <source>
        <dbReference type="EMBL" id="KAH9327386.1"/>
    </source>
</evidence>
<sequence length="52" mass="5924">EYQINPKVKVSTVIMTMLKHDMIETKGALKEFVVKVKDTMVDSEVEVVVVDE</sequence>
<organism evidence="1 2">
    <name type="scientific">Taxus chinensis</name>
    <name type="common">Chinese yew</name>
    <name type="synonym">Taxus wallichiana var. chinensis</name>
    <dbReference type="NCBI Taxonomy" id="29808"/>
    <lineage>
        <taxon>Eukaryota</taxon>
        <taxon>Viridiplantae</taxon>
        <taxon>Streptophyta</taxon>
        <taxon>Embryophyta</taxon>
        <taxon>Tracheophyta</taxon>
        <taxon>Spermatophyta</taxon>
        <taxon>Pinopsida</taxon>
        <taxon>Pinidae</taxon>
        <taxon>Conifers II</taxon>
        <taxon>Cupressales</taxon>
        <taxon>Taxaceae</taxon>
        <taxon>Taxus</taxon>
    </lineage>
</organism>
<dbReference type="AlphaFoldDB" id="A0AA38GRM2"/>
<comment type="caution">
    <text evidence="1">The sequence shown here is derived from an EMBL/GenBank/DDBJ whole genome shotgun (WGS) entry which is preliminary data.</text>
</comment>
<name>A0AA38GRM2_TAXCH</name>
<evidence type="ECO:0000313" key="2">
    <source>
        <dbReference type="Proteomes" id="UP000824469"/>
    </source>
</evidence>
<keyword evidence="2" id="KW-1185">Reference proteome</keyword>
<feature type="non-terminal residue" evidence="1">
    <location>
        <position position="1"/>
    </location>
</feature>
<reference evidence="1 2" key="1">
    <citation type="journal article" date="2021" name="Nat. Plants">
        <title>The Taxus genome provides insights into paclitaxel biosynthesis.</title>
        <authorList>
            <person name="Xiong X."/>
            <person name="Gou J."/>
            <person name="Liao Q."/>
            <person name="Li Y."/>
            <person name="Zhou Q."/>
            <person name="Bi G."/>
            <person name="Li C."/>
            <person name="Du R."/>
            <person name="Wang X."/>
            <person name="Sun T."/>
            <person name="Guo L."/>
            <person name="Liang H."/>
            <person name="Lu P."/>
            <person name="Wu Y."/>
            <person name="Zhang Z."/>
            <person name="Ro D.K."/>
            <person name="Shang Y."/>
            <person name="Huang S."/>
            <person name="Yan J."/>
        </authorList>
    </citation>
    <scope>NUCLEOTIDE SEQUENCE [LARGE SCALE GENOMIC DNA]</scope>
    <source>
        <strain evidence="1">Ta-2019</strain>
    </source>
</reference>
<feature type="non-terminal residue" evidence="1">
    <location>
        <position position="52"/>
    </location>
</feature>
<dbReference type="Proteomes" id="UP000824469">
    <property type="component" value="Unassembled WGS sequence"/>
</dbReference>
<proteinExistence type="predicted"/>